<dbReference type="InterPro" id="IPR014757">
    <property type="entry name" value="Tscrpt_reg_IclR_C"/>
</dbReference>
<keyword evidence="3" id="KW-0238">DNA-binding</keyword>
<dbReference type="PANTHER" id="PTHR30136:SF24">
    <property type="entry name" value="HTH-TYPE TRANSCRIPTIONAL REPRESSOR ALLR"/>
    <property type="match status" value="1"/>
</dbReference>
<dbReference type="InterPro" id="IPR050707">
    <property type="entry name" value="HTH_MetabolicPath_Reg"/>
</dbReference>
<dbReference type="InterPro" id="IPR029016">
    <property type="entry name" value="GAF-like_dom_sf"/>
</dbReference>
<evidence type="ECO:0000256" key="2">
    <source>
        <dbReference type="ARBA" id="ARBA00023015"/>
    </source>
</evidence>
<evidence type="ECO:0000259" key="7">
    <source>
        <dbReference type="PROSITE" id="PS51077"/>
    </source>
</evidence>
<dbReference type="InterPro" id="IPR036390">
    <property type="entry name" value="WH_DNA-bd_sf"/>
</dbReference>
<dbReference type="InterPro" id="IPR036388">
    <property type="entry name" value="WH-like_DNA-bd_sf"/>
</dbReference>
<evidence type="ECO:0000256" key="1">
    <source>
        <dbReference type="ARBA" id="ARBA00022798"/>
    </source>
</evidence>
<evidence type="ECO:0000313" key="9">
    <source>
        <dbReference type="EMBL" id="QIV82609.1"/>
    </source>
</evidence>
<evidence type="ECO:0000313" key="10">
    <source>
        <dbReference type="Proteomes" id="UP000501849"/>
    </source>
</evidence>
<dbReference type="InterPro" id="IPR005471">
    <property type="entry name" value="Tscrpt_reg_IclR_N"/>
</dbReference>
<dbReference type="GO" id="GO:0006071">
    <property type="term" value="P:glycerol metabolic process"/>
    <property type="evidence" value="ECO:0007669"/>
    <property type="project" value="UniProtKB-KW"/>
</dbReference>
<name>A0A6H0S850_9MYCO</name>
<dbReference type="GO" id="GO:0003677">
    <property type="term" value="F:DNA binding"/>
    <property type="evidence" value="ECO:0007669"/>
    <property type="project" value="UniProtKB-KW"/>
</dbReference>
<dbReference type="SUPFAM" id="SSF46785">
    <property type="entry name" value="Winged helix' DNA-binding domain"/>
    <property type="match status" value="1"/>
</dbReference>
<evidence type="ECO:0000256" key="5">
    <source>
        <dbReference type="ARBA" id="ARBA00058938"/>
    </source>
</evidence>
<keyword evidence="1" id="KW-0319">Glycerol metabolism</keyword>
<comment type="function">
    <text evidence="5">May be an activator protein for the gylABX operon.</text>
</comment>
<dbReference type="AlphaFoldDB" id="A0A6H0S850"/>
<dbReference type="PROSITE" id="PS51077">
    <property type="entry name" value="HTH_ICLR"/>
    <property type="match status" value="1"/>
</dbReference>
<dbReference type="KEGG" id="mfre:EXE63_18300"/>
<proteinExistence type="predicted"/>
<accession>A0A6H0S850</accession>
<evidence type="ECO:0000256" key="6">
    <source>
        <dbReference type="ARBA" id="ARBA00070406"/>
    </source>
</evidence>
<dbReference type="Gene3D" id="3.30.450.40">
    <property type="match status" value="1"/>
</dbReference>
<dbReference type="Proteomes" id="UP000501849">
    <property type="component" value="Chromosome"/>
</dbReference>
<feature type="domain" description="IclR-ED" evidence="8">
    <location>
        <begin position="79"/>
        <end position="260"/>
    </location>
</feature>
<keyword evidence="4" id="KW-0804">Transcription</keyword>
<reference evidence="9 10" key="1">
    <citation type="submission" date="2019-04" db="EMBL/GenBank/DDBJ databases">
        <title>Draft, Whole-Genome Sequence of the Anthracene-degrading Mycobacterium frederiksbergense LB501T, Isolated from a Polycyclic Aromatic Hydrocarbon (PAH)-Contaminated Soil.</title>
        <authorList>
            <person name="Augelletti F."/>
        </authorList>
    </citation>
    <scope>NUCLEOTIDE SEQUENCE [LARGE SCALE GENOMIC DNA]</scope>
    <source>
        <strain evidence="9 10">LB 501T</strain>
    </source>
</reference>
<organism evidence="9 10">
    <name type="scientific">Mycolicibacterium frederiksbergense</name>
    <dbReference type="NCBI Taxonomy" id="117567"/>
    <lineage>
        <taxon>Bacteria</taxon>
        <taxon>Bacillati</taxon>
        <taxon>Actinomycetota</taxon>
        <taxon>Actinomycetes</taxon>
        <taxon>Mycobacteriales</taxon>
        <taxon>Mycobacteriaceae</taxon>
        <taxon>Mycolicibacterium</taxon>
    </lineage>
</organism>
<dbReference type="SUPFAM" id="SSF55781">
    <property type="entry name" value="GAF domain-like"/>
    <property type="match status" value="1"/>
</dbReference>
<dbReference type="GO" id="GO:0003700">
    <property type="term" value="F:DNA-binding transcription factor activity"/>
    <property type="evidence" value="ECO:0007669"/>
    <property type="project" value="TreeGrafter"/>
</dbReference>
<dbReference type="Pfam" id="PF09339">
    <property type="entry name" value="HTH_IclR"/>
    <property type="match status" value="1"/>
</dbReference>
<sequence>MSESTARAGVKSAVRTVELLEYLAARQDKPARIREISEALDVPRSSAHALLRTLMAKGWVRAEGTGPDETGTLYGIGIRALLVGTSYLDGDPYLPMIAPFLDDLRTEWSETFHLGRLDGTDIVYLATRESGQYRRSTSRVGRRLPAHVTALGKALLAERVGDERRSHLPDELVALTPRTITCHRELDDALETVRIRGYATDDEENTAGVRCFAVPLRYTWPAQDAISASVPLSRLTAEREHALVEALCAVGDKVSRVLRPVANGDKWFG</sequence>
<dbReference type="EMBL" id="CP038799">
    <property type="protein sequence ID" value="QIV82609.1"/>
    <property type="molecule type" value="Genomic_DNA"/>
</dbReference>
<gene>
    <name evidence="9" type="ORF">EXE63_18300</name>
</gene>
<feature type="domain" description="HTH iclR-type" evidence="7">
    <location>
        <begin position="10"/>
        <end position="78"/>
    </location>
</feature>
<evidence type="ECO:0000259" key="8">
    <source>
        <dbReference type="PROSITE" id="PS51078"/>
    </source>
</evidence>
<dbReference type="Gene3D" id="1.10.10.10">
    <property type="entry name" value="Winged helix-like DNA-binding domain superfamily/Winged helix DNA-binding domain"/>
    <property type="match status" value="1"/>
</dbReference>
<protein>
    <recommendedName>
        <fullName evidence="6">Glycerol operon regulatory protein</fullName>
    </recommendedName>
</protein>
<dbReference type="Pfam" id="PF01614">
    <property type="entry name" value="IclR_C"/>
    <property type="match status" value="1"/>
</dbReference>
<dbReference type="GO" id="GO:0045892">
    <property type="term" value="P:negative regulation of DNA-templated transcription"/>
    <property type="evidence" value="ECO:0007669"/>
    <property type="project" value="TreeGrafter"/>
</dbReference>
<keyword evidence="2" id="KW-0805">Transcription regulation</keyword>
<dbReference type="PANTHER" id="PTHR30136">
    <property type="entry name" value="HELIX-TURN-HELIX TRANSCRIPTIONAL REGULATOR, ICLR FAMILY"/>
    <property type="match status" value="1"/>
</dbReference>
<dbReference type="PROSITE" id="PS51078">
    <property type="entry name" value="ICLR_ED"/>
    <property type="match status" value="1"/>
</dbReference>
<dbReference type="SMART" id="SM00346">
    <property type="entry name" value="HTH_ICLR"/>
    <property type="match status" value="1"/>
</dbReference>
<evidence type="ECO:0000256" key="3">
    <source>
        <dbReference type="ARBA" id="ARBA00023125"/>
    </source>
</evidence>
<dbReference type="RefSeq" id="WP_168143074.1">
    <property type="nucleotide sequence ID" value="NZ_CP038799.1"/>
</dbReference>
<keyword evidence="10" id="KW-1185">Reference proteome</keyword>
<dbReference type="FunFam" id="1.10.10.10:FF:000056">
    <property type="entry name" value="IclR family transcriptional regulator"/>
    <property type="match status" value="1"/>
</dbReference>
<evidence type="ECO:0000256" key="4">
    <source>
        <dbReference type="ARBA" id="ARBA00023163"/>
    </source>
</evidence>